<organism evidence="2">
    <name type="scientific">Entamoeba dispar (strain ATCC PRA-260 / SAW760)</name>
    <dbReference type="NCBI Taxonomy" id="370354"/>
    <lineage>
        <taxon>Eukaryota</taxon>
        <taxon>Amoebozoa</taxon>
        <taxon>Evosea</taxon>
        <taxon>Archamoebae</taxon>
        <taxon>Mastigamoebida</taxon>
        <taxon>Entamoebidae</taxon>
        <taxon>Entamoeba</taxon>
    </lineage>
</organism>
<dbReference type="GeneID" id="5879170"/>
<dbReference type="RefSeq" id="XP_001734272.1">
    <property type="nucleotide sequence ID" value="XM_001734220.1"/>
</dbReference>
<evidence type="ECO:0000313" key="1">
    <source>
        <dbReference type="EMBL" id="EDR29595.1"/>
    </source>
</evidence>
<name>B0E7B3_ENTDS</name>
<keyword evidence="2" id="KW-1185">Reference proteome</keyword>
<evidence type="ECO:0000313" key="2">
    <source>
        <dbReference type="Proteomes" id="UP000008076"/>
    </source>
</evidence>
<dbReference type="OMA" id="CEVNATK"/>
<reference evidence="2" key="1">
    <citation type="submission" date="2007-12" db="EMBL/GenBank/DDBJ databases">
        <title>Annotation of Entamoeba dispar SAW760.</title>
        <authorList>
            <person name="Lorenzi H."/>
            <person name="Inman J."/>
            <person name="Schobel S."/>
            <person name="Amedeo P."/>
            <person name="Caler E."/>
        </authorList>
    </citation>
    <scope>NUCLEOTIDE SEQUENCE [LARGE SCALE GENOMIC DNA]</scope>
    <source>
        <strain evidence="2">ATCC PRA-260 / SAW760</strain>
    </source>
</reference>
<gene>
    <name evidence="1" type="ORF">EDI_210800</name>
</gene>
<dbReference type="EMBL" id="DS547959">
    <property type="protein sequence ID" value="EDR29595.1"/>
    <property type="molecule type" value="Genomic_DNA"/>
</dbReference>
<dbReference type="KEGG" id="edi:EDI_210800"/>
<sequence length="206" mass="24160">MFTQFPIDLYSLSRSSQKEKVPCKITSRKLRDYQTCQQGVFVGLLNQFCDITITKPPKKAVITHQFIKIKSISFSYKDSIIIEEFLQKRCNDHKSYDLSLGCSEKTANRRFQTNKKTEILHLLLDFLTEFGYFFEVNTTKGKKGTMKLQNIEKIYCDGKFLMGINDIYDYGFRINDIVCQMLDKKEEFILLKNEPTIRSIFESESM</sequence>
<protein>
    <submittedName>
        <fullName evidence="1">Uncharacterized protein</fullName>
    </submittedName>
</protein>
<dbReference type="Proteomes" id="UP000008076">
    <property type="component" value="Unassembled WGS sequence"/>
</dbReference>
<dbReference type="VEuPathDB" id="AmoebaDB:EDI_210800"/>
<proteinExistence type="predicted"/>
<dbReference type="OrthoDB" id="26759at2759"/>
<accession>B0E7B3</accession>
<dbReference type="eggNOG" id="ENOG502RBVJ">
    <property type="taxonomic scope" value="Eukaryota"/>
</dbReference>
<dbReference type="AlphaFoldDB" id="B0E7B3"/>